<evidence type="ECO:0000256" key="1">
    <source>
        <dbReference type="SAM" id="Coils"/>
    </source>
</evidence>
<protein>
    <recommendedName>
        <fullName evidence="2">RH1 domain-containing protein</fullName>
    </recommendedName>
</protein>
<dbReference type="Pfam" id="PF09744">
    <property type="entry name" value="RH1"/>
    <property type="match status" value="1"/>
</dbReference>
<dbReference type="InterPro" id="IPR034743">
    <property type="entry name" value="RH1"/>
</dbReference>
<accession>A0ABN9MDP3</accession>
<dbReference type="Proteomes" id="UP001176940">
    <property type="component" value="Unassembled WGS sequence"/>
</dbReference>
<dbReference type="PANTHER" id="PTHR13886:SF2">
    <property type="entry name" value="C-JUN-AMINO-TERMINAL KINASE-INTERACTING PROTEIN 4"/>
    <property type="match status" value="1"/>
</dbReference>
<proteinExistence type="predicted"/>
<organism evidence="3 4">
    <name type="scientific">Ranitomeya imitator</name>
    <name type="common">mimic poison frog</name>
    <dbReference type="NCBI Taxonomy" id="111125"/>
    <lineage>
        <taxon>Eukaryota</taxon>
        <taxon>Metazoa</taxon>
        <taxon>Chordata</taxon>
        <taxon>Craniata</taxon>
        <taxon>Vertebrata</taxon>
        <taxon>Euteleostomi</taxon>
        <taxon>Amphibia</taxon>
        <taxon>Batrachia</taxon>
        <taxon>Anura</taxon>
        <taxon>Neobatrachia</taxon>
        <taxon>Hyloidea</taxon>
        <taxon>Dendrobatidae</taxon>
        <taxon>Dendrobatinae</taxon>
        <taxon>Ranitomeya</taxon>
    </lineage>
</organism>
<gene>
    <name evidence="3" type="ORF">RIMI_LOCUS18312302</name>
</gene>
<keyword evidence="1" id="KW-0175">Coiled coil</keyword>
<name>A0ABN9MDP3_9NEOB</name>
<evidence type="ECO:0000259" key="2">
    <source>
        <dbReference type="PROSITE" id="PS51776"/>
    </source>
</evidence>
<feature type="domain" description="RH1" evidence="2">
    <location>
        <begin position="1"/>
        <end position="46"/>
    </location>
</feature>
<keyword evidence="4" id="KW-1185">Reference proteome</keyword>
<feature type="non-terminal residue" evidence="3">
    <location>
        <position position="87"/>
    </location>
</feature>
<dbReference type="InterPro" id="IPR039911">
    <property type="entry name" value="JIP3/JIP4"/>
</dbReference>
<evidence type="ECO:0000313" key="3">
    <source>
        <dbReference type="EMBL" id="CAJ0962576.1"/>
    </source>
</evidence>
<sequence length="87" mass="10235">MPLVVAVLENLEAVCAELNQEHEVELELLREDNEQLLTQYEREKALRKHAAGEIHREQDKKDLQLRVELLESQTRQLELKAKNYADQ</sequence>
<reference evidence="3" key="1">
    <citation type="submission" date="2023-07" db="EMBL/GenBank/DDBJ databases">
        <authorList>
            <person name="Stuckert A."/>
        </authorList>
    </citation>
    <scope>NUCLEOTIDE SEQUENCE</scope>
</reference>
<feature type="coiled-coil region" evidence="1">
    <location>
        <begin position="8"/>
        <end position="87"/>
    </location>
</feature>
<dbReference type="PROSITE" id="PS51776">
    <property type="entry name" value="RH1"/>
    <property type="match status" value="1"/>
</dbReference>
<evidence type="ECO:0000313" key="4">
    <source>
        <dbReference type="Proteomes" id="UP001176940"/>
    </source>
</evidence>
<dbReference type="EMBL" id="CAUEEQ010055550">
    <property type="protein sequence ID" value="CAJ0962576.1"/>
    <property type="molecule type" value="Genomic_DNA"/>
</dbReference>
<dbReference type="PANTHER" id="PTHR13886">
    <property type="entry name" value="JNK/SAPK-ASSOCIATED PROTEIN"/>
    <property type="match status" value="1"/>
</dbReference>
<comment type="caution">
    <text evidence="3">The sequence shown here is derived from an EMBL/GenBank/DDBJ whole genome shotgun (WGS) entry which is preliminary data.</text>
</comment>